<keyword evidence="5" id="KW-1185">Reference proteome</keyword>
<protein>
    <submittedName>
        <fullName evidence="4">Tetratricopeptide repeat protein</fullName>
    </submittedName>
</protein>
<gene>
    <name evidence="4" type="ORF">CLHOM_13890</name>
</gene>
<dbReference type="PANTHER" id="PTHR44186:SF1">
    <property type="entry name" value="BARDET-BIEDL SYNDROME 4 PROTEIN"/>
    <property type="match status" value="1"/>
</dbReference>
<reference evidence="5" key="1">
    <citation type="submission" date="2015-08" db="EMBL/GenBank/DDBJ databases">
        <title>Genome sequence of the strict anaerobe Clostridium homopropionicum LuHBu1 (DSM 5847T).</title>
        <authorList>
            <person name="Poehlein A."/>
            <person name="Beck M."/>
            <person name="Schiel-Bengelsdorf B."/>
            <person name="Bengelsdorf F.R."/>
            <person name="Daniel R."/>
            <person name="Duerre P."/>
        </authorList>
    </citation>
    <scope>NUCLEOTIDE SEQUENCE [LARGE SCALE GENOMIC DNA]</scope>
    <source>
        <strain evidence="5">DSM 5847</strain>
    </source>
</reference>
<evidence type="ECO:0000256" key="2">
    <source>
        <dbReference type="ARBA" id="ARBA00022803"/>
    </source>
</evidence>
<dbReference type="PROSITE" id="PS50005">
    <property type="entry name" value="TPR"/>
    <property type="match status" value="1"/>
</dbReference>
<dbReference type="PANTHER" id="PTHR44186">
    <property type="match status" value="1"/>
</dbReference>
<dbReference type="PATRIC" id="fig|1121318.3.peg.1399"/>
<evidence type="ECO:0000256" key="3">
    <source>
        <dbReference type="PROSITE-ProRule" id="PRU00339"/>
    </source>
</evidence>
<keyword evidence="1" id="KW-0677">Repeat</keyword>
<dbReference type="RefSeq" id="WP_052220958.1">
    <property type="nucleotide sequence ID" value="NZ_LHUR01000018.1"/>
</dbReference>
<feature type="repeat" description="TPR" evidence="3">
    <location>
        <begin position="67"/>
        <end position="100"/>
    </location>
</feature>
<dbReference type="EMBL" id="LHUR01000018">
    <property type="protein sequence ID" value="KOA20190.1"/>
    <property type="molecule type" value="Genomic_DNA"/>
</dbReference>
<comment type="caution">
    <text evidence="4">The sequence shown here is derived from an EMBL/GenBank/DDBJ whole genome shotgun (WGS) entry which is preliminary data.</text>
</comment>
<dbReference type="STRING" id="36844.SAMN04488501_11186"/>
<dbReference type="InterPro" id="IPR019734">
    <property type="entry name" value="TPR_rpt"/>
</dbReference>
<name>A0A0L6ZB59_9CLOT</name>
<dbReference type="Pfam" id="PF12895">
    <property type="entry name" value="ANAPC3"/>
    <property type="match status" value="1"/>
</dbReference>
<evidence type="ECO:0000256" key="1">
    <source>
        <dbReference type="ARBA" id="ARBA00022737"/>
    </source>
</evidence>
<dbReference type="SUPFAM" id="SSF48452">
    <property type="entry name" value="TPR-like"/>
    <property type="match status" value="1"/>
</dbReference>
<evidence type="ECO:0000313" key="5">
    <source>
        <dbReference type="Proteomes" id="UP000037043"/>
    </source>
</evidence>
<organism evidence="4 5">
    <name type="scientific">Clostridium homopropionicum DSM 5847</name>
    <dbReference type="NCBI Taxonomy" id="1121318"/>
    <lineage>
        <taxon>Bacteria</taxon>
        <taxon>Bacillati</taxon>
        <taxon>Bacillota</taxon>
        <taxon>Clostridia</taxon>
        <taxon>Eubacteriales</taxon>
        <taxon>Clostridiaceae</taxon>
        <taxon>Clostridium</taxon>
    </lineage>
</organism>
<dbReference type="SMART" id="SM00028">
    <property type="entry name" value="TPR"/>
    <property type="match status" value="3"/>
</dbReference>
<proteinExistence type="predicted"/>
<sequence>MNYFDEANSLYNKKQYKKAIDVYKKAIEIKDNKTASLYNTAVCFIKLKDYEKAIPLLMLAIMEKQDSRYYFNLGYCYAMMKDSRKALIYFNTAWALDNTDLDCEKAINIIIEKYTKDC</sequence>
<dbReference type="InterPro" id="IPR011990">
    <property type="entry name" value="TPR-like_helical_dom_sf"/>
</dbReference>
<dbReference type="Pfam" id="PF13181">
    <property type="entry name" value="TPR_8"/>
    <property type="match status" value="1"/>
</dbReference>
<dbReference type="Gene3D" id="1.25.40.10">
    <property type="entry name" value="Tetratricopeptide repeat domain"/>
    <property type="match status" value="2"/>
</dbReference>
<dbReference type="Proteomes" id="UP000037043">
    <property type="component" value="Unassembled WGS sequence"/>
</dbReference>
<keyword evidence="2 3" id="KW-0802">TPR repeat</keyword>
<accession>A0A0L6ZB59</accession>
<dbReference type="AlphaFoldDB" id="A0A0L6ZB59"/>
<evidence type="ECO:0000313" key="4">
    <source>
        <dbReference type="EMBL" id="KOA20190.1"/>
    </source>
</evidence>